<dbReference type="EMBL" id="SCEB01215792">
    <property type="protein sequence ID" value="RXM27664.1"/>
    <property type="molecule type" value="Genomic_DNA"/>
</dbReference>
<evidence type="ECO:0000256" key="7">
    <source>
        <dbReference type="PROSITE-ProRule" id="PRU00581"/>
    </source>
</evidence>
<keyword evidence="2 7" id="KW-0812">Transmembrane</keyword>
<comment type="caution">
    <text evidence="10">The sequence shown here is derived from an EMBL/GenBank/DDBJ whole genome shotgun (WGS) entry which is preliminary data.</text>
</comment>
<dbReference type="Proteomes" id="UP000289886">
    <property type="component" value="Unassembled WGS sequence"/>
</dbReference>
<feature type="transmembrane region" description="Helical" evidence="8">
    <location>
        <begin position="113"/>
        <end position="131"/>
    </location>
</feature>
<dbReference type="InterPro" id="IPR008253">
    <property type="entry name" value="Marvel"/>
</dbReference>
<keyword evidence="5 7" id="KW-0472">Membrane</keyword>
<name>A0A444TXJ4_ACIRT</name>
<feature type="transmembrane region" description="Helical" evidence="8">
    <location>
        <begin position="143"/>
        <end position="168"/>
    </location>
</feature>
<feature type="domain" description="MARVEL" evidence="9">
    <location>
        <begin position="146"/>
        <end position="285"/>
    </location>
</feature>
<dbReference type="PANTHER" id="PTHR17068:SF2">
    <property type="entry name" value="MYELOID-ASSOCIATED DIFFERENTIATION MARKER-LIKE"/>
    <property type="match status" value="1"/>
</dbReference>
<proteinExistence type="inferred from homology"/>
<feature type="transmembrane region" description="Helical" evidence="8">
    <location>
        <begin position="180"/>
        <end position="205"/>
    </location>
</feature>
<dbReference type="AlphaFoldDB" id="A0A444TXJ4"/>
<evidence type="ECO:0000313" key="11">
    <source>
        <dbReference type="Proteomes" id="UP000289886"/>
    </source>
</evidence>
<dbReference type="InterPro" id="IPR047123">
    <property type="entry name" value="MYADM-like"/>
</dbReference>
<feature type="transmembrane region" description="Helical" evidence="8">
    <location>
        <begin position="45"/>
        <end position="64"/>
    </location>
</feature>
<comment type="subcellular location">
    <subcellularLocation>
        <location evidence="1">Membrane</location>
        <topology evidence="1">Multi-pass membrane protein</topology>
    </subcellularLocation>
</comment>
<gene>
    <name evidence="10" type="ORF">EOD39_0630</name>
</gene>
<feature type="transmembrane region" description="Helical" evidence="8">
    <location>
        <begin position="217"/>
        <end position="238"/>
    </location>
</feature>
<dbReference type="PANTHER" id="PTHR17068">
    <property type="entry name" value="MYELOID-ASSOCIATED DIFFERENTIATION MARKER MYADM FAMILY MEMBER"/>
    <property type="match status" value="1"/>
</dbReference>
<protein>
    <submittedName>
        <fullName evidence="10">Myeloid-associated differentiation marker-like</fullName>
    </submittedName>
</protein>
<dbReference type="Pfam" id="PF01284">
    <property type="entry name" value="MARVEL"/>
    <property type="match status" value="2"/>
</dbReference>
<evidence type="ECO:0000256" key="1">
    <source>
        <dbReference type="ARBA" id="ARBA00004141"/>
    </source>
</evidence>
<comment type="similarity">
    <text evidence="6">Belongs to the MAL family.</text>
</comment>
<evidence type="ECO:0000256" key="2">
    <source>
        <dbReference type="ARBA" id="ARBA00022692"/>
    </source>
</evidence>
<evidence type="ECO:0000313" key="10">
    <source>
        <dbReference type="EMBL" id="RXM27664.1"/>
    </source>
</evidence>
<evidence type="ECO:0000256" key="5">
    <source>
        <dbReference type="ARBA" id="ARBA00023136"/>
    </source>
</evidence>
<evidence type="ECO:0000256" key="4">
    <source>
        <dbReference type="ARBA" id="ARBA00022989"/>
    </source>
</evidence>
<dbReference type="PROSITE" id="PS51225">
    <property type="entry name" value="MARVEL"/>
    <property type="match status" value="2"/>
</dbReference>
<keyword evidence="4 8" id="KW-1133">Transmembrane helix</keyword>
<feature type="transmembrane region" description="Helical" evidence="8">
    <location>
        <begin position="12"/>
        <end position="33"/>
    </location>
</feature>
<evidence type="ECO:0000256" key="3">
    <source>
        <dbReference type="ARBA" id="ARBA00022737"/>
    </source>
</evidence>
<evidence type="ECO:0000256" key="8">
    <source>
        <dbReference type="SAM" id="Phobius"/>
    </source>
</evidence>
<accession>A0A444TXJ4</accession>
<keyword evidence="11" id="KW-1185">Reference proteome</keyword>
<keyword evidence="3" id="KW-0677">Repeat</keyword>
<feature type="domain" description="MARVEL" evidence="9">
    <location>
        <begin position="10"/>
        <end position="141"/>
    </location>
</feature>
<reference evidence="10 11" key="1">
    <citation type="submission" date="2019-01" db="EMBL/GenBank/DDBJ databases">
        <title>Draft Genome and Complete Hox-Cluster Characterization of the Sterlet Sturgeon (Acipenser ruthenus).</title>
        <authorList>
            <person name="Wei Q."/>
        </authorList>
    </citation>
    <scope>NUCLEOTIDE SEQUENCE [LARGE SCALE GENOMIC DNA]</scope>
    <source>
        <strain evidence="10">WHYD16114868_AA</strain>
        <tissue evidence="10">Blood</tissue>
    </source>
</reference>
<organism evidence="10 11">
    <name type="scientific">Acipenser ruthenus</name>
    <name type="common">Sterlet sturgeon</name>
    <dbReference type="NCBI Taxonomy" id="7906"/>
    <lineage>
        <taxon>Eukaryota</taxon>
        <taxon>Metazoa</taxon>
        <taxon>Chordata</taxon>
        <taxon>Craniata</taxon>
        <taxon>Vertebrata</taxon>
        <taxon>Euteleostomi</taxon>
        <taxon>Actinopterygii</taxon>
        <taxon>Chondrostei</taxon>
        <taxon>Acipenseriformes</taxon>
        <taxon>Acipenseridae</taxon>
        <taxon>Acipenser</taxon>
    </lineage>
</organism>
<dbReference type="GO" id="GO:0016020">
    <property type="term" value="C:membrane"/>
    <property type="evidence" value="ECO:0007669"/>
    <property type="project" value="UniProtKB-SubCell"/>
</dbReference>
<evidence type="ECO:0000259" key="9">
    <source>
        <dbReference type="PROSITE" id="PS51225"/>
    </source>
</evidence>
<feature type="transmembrane region" description="Helical" evidence="8">
    <location>
        <begin position="259"/>
        <end position="279"/>
    </location>
</feature>
<evidence type="ECO:0000256" key="6">
    <source>
        <dbReference type="ARBA" id="ARBA00034721"/>
    </source>
</evidence>
<sequence length="289" mass="32066">MVIVEMDYRSVTAPVGIVRLVEIFLSCVTFSLVAHDGTFNGSYGIWCMFSWCFCFILTVLIVLLEFTGLCQKIPISWEDFTSAFAMLATLMVLTASIIYPVEFLKNCSGNNCSFKIAATAMSCLCFIAYAVEVGLTRAKPGEISGFLSTIPGLLKVLEAFVACIIFISISDYSRNSGRQWCMAVYCLCFIFALIIIIFTICKIISLFPFSFDKVLTGYNILAVLMYASAAIVWPIFCFDKKYGGGPRPPNCNPCPWDGLVVVTVMTYVNLVVFIVDTVYSVRLVFFTSP</sequence>
<feature type="transmembrane region" description="Helical" evidence="8">
    <location>
        <begin position="84"/>
        <end position="101"/>
    </location>
</feature>